<sequence length="121" mass="13339">MATLEREYHGHCHCGAVRFTARTDLAGMGDCNCSRCRRLGWVMQSVPASDFALISGADNLTLYQFSTQTIAHLFCKTCGIEAFARGSDGKGQELVMVNINCLEDVPPIDRSAIKHWDGANW</sequence>
<keyword evidence="2" id="KW-0479">Metal-binding</keyword>
<dbReference type="RefSeq" id="WP_212660103.1">
    <property type="nucleotide sequence ID" value="NZ_JAGXTP010000004.1"/>
</dbReference>
<comment type="caution">
    <text evidence="5">The sequence shown here is derived from an EMBL/GenBank/DDBJ whole genome shotgun (WGS) entry which is preliminary data.</text>
</comment>
<dbReference type="Gene3D" id="2.170.150.70">
    <property type="match status" value="1"/>
</dbReference>
<evidence type="ECO:0000256" key="3">
    <source>
        <dbReference type="ARBA" id="ARBA00022833"/>
    </source>
</evidence>
<dbReference type="SUPFAM" id="SSF51316">
    <property type="entry name" value="Mss4-like"/>
    <property type="match status" value="1"/>
</dbReference>
<dbReference type="Proteomes" id="UP000678281">
    <property type="component" value="Unassembled WGS sequence"/>
</dbReference>
<accession>A0A942E995</accession>
<dbReference type="EMBL" id="JAGXTP010000004">
    <property type="protein sequence ID" value="MBS3850458.1"/>
    <property type="molecule type" value="Genomic_DNA"/>
</dbReference>
<evidence type="ECO:0000256" key="1">
    <source>
        <dbReference type="ARBA" id="ARBA00005495"/>
    </source>
</evidence>
<dbReference type="PROSITE" id="PS51891">
    <property type="entry name" value="CENP_V_GFA"/>
    <property type="match status" value="1"/>
</dbReference>
<dbReference type="Pfam" id="PF04828">
    <property type="entry name" value="GFA"/>
    <property type="match status" value="1"/>
</dbReference>
<dbReference type="InterPro" id="IPR011057">
    <property type="entry name" value="Mss4-like_sf"/>
</dbReference>
<dbReference type="PANTHER" id="PTHR28620">
    <property type="entry name" value="CENTROMERE PROTEIN V"/>
    <property type="match status" value="1"/>
</dbReference>
<reference evidence="5" key="1">
    <citation type="submission" date="2021-04" db="EMBL/GenBank/DDBJ databases">
        <title>Devosia litorisediminis sp. nov., isolated from a sand dune.</title>
        <authorList>
            <person name="Park S."/>
            <person name="Yoon J.-H."/>
        </authorList>
    </citation>
    <scope>NUCLEOTIDE SEQUENCE</scope>
    <source>
        <strain evidence="5">BSSL-BM10</strain>
    </source>
</reference>
<evidence type="ECO:0000256" key="2">
    <source>
        <dbReference type="ARBA" id="ARBA00022723"/>
    </source>
</evidence>
<evidence type="ECO:0000313" key="5">
    <source>
        <dbReference type="EMBL" id="MBS3850458.1"/>
    </source>
</evidence>
<organism evidence="5 6">
    <name type="scientific">Devosia litorisediminis</name>
    <dbReference type="NCBI Taxonomy" id="2829817"/>
    <lineage>
        <taxon>Bacteria</taxon>
        <taxon>Pseudomonadati</taxon>
        <taxon>Pseudomonadota</taxon>
        <taxon>Alphaproteobacteria</taxon>
        <taxon>Hyphomicrobiales</taxon>
        <taxon>Devosiaceae</taxon>
        <taxon>Devosia</taxon>
    </lineage>
</organism>
<dbReference type="AlphaFoldDB" id="A0A942E995"/>
<dbReference type="GO" id="GO:0046872">
    <property type="term" value="F:metal ion binding"/>
    <property type="evidence" value="ECO:0007669"/>
    <property type="project" value="UniProtKB-KW"/>
</dbReference>
<comment type="similarity">
    <text evidence="1">Belongs to the Gfa family.</text>
</comment>
<evidence type="ECO:0000313" key="6">
    <source>
        <dbReference type="Proteomes" id="UP000678281"/>
    </source>
</evidence>
<feature type="domain" description="CENP-V/GFA" evidence="4">
    <location>
        <begin position="8"/>
        <end position="117"/>
    </location>
</feature>
<dbReference type="PANTHER" id="PTHR28620:SF1">
    <property type="entry name" value="CENP-V_GFA DOMAIN-CONTAINING PROTEIN"/>
    <property type="match status" value="1"/>
</dbReference>
<evidence type="ECO:0000259" key="4">
    <source>
        <dbReference type="PROSITE" id="PS51891"/>
    </source>
</evidence>
<protein>
    <submittedName>
        <fullName evidence="5">GFA family protein</fullName>
    </submittedName>
</protein>
<dbReference type="GO" id="GO:0016846">
    <property type="term" value="F:carbon-sulfur lyase activity"/>
    <property type="evidence" value="ECO:0007669"/>
    <property type="project" value="InterPro"/>
</dbReference>
<proteinExistence type="inferred from homology"/>
<name>A0A942E995_9HYPH</name>
<keyword evidence="6" id="KW-1185">Reference proteome</keyword>
<keyword evidence="3" id="KW-0862">Zinc</keyword>
<dbReference type="InterPro" id="IPR052355">
    <property type="entry name" value="CENP-V-like"/>
</dbReference>
<dbReference type="InterPro" id="IPR006913">
    <property type="entry name" value="CENP-V/GFA"/>
</dbReference>
<gene>
    <name evidence="5" type="ORF">KD146_17300</name>
</gene>